<protein>
    <submittedName>
        <fullName evidence="3">Uncharacterized protein</fullName>
    </submittedName>
</protein>
<evidence type="ECO:0000256" key="1">
    <source>
        <dbReference type="ARBA" id="ARBA00023284"/>
    </source>
</evidence>
<dbReference type="InterPro" id="IPR036249">
    <property type="entry name" value="Thioredoxin-like_sf"/>
</dbReference>
<dbReference type="EMBL" id="OA882155">
    <property type="protein sequence ID" value="CAD7273318.1"/>
    <property type="molecule type" value="Genomic_DNA"/>
</dbReference>
<evidence type="ECO:0000256" key="2">
    <source>
        <dbReference type="SAM" id="MobiDB-lite"/>
    </source>
</evidence>
<organism evidence="3">
    <name type="scientific">Notodromas monacha</name>
    <dbReference type="NCBI Taxonomy" id="399045"/>
    <lineage>
        <taxon>Eukaryota</taxon>
        <taxon>Metazoa</taxon>
        <taxon>Ecdysozoa</taxon>
        <taxon>Arthropoda</taxon>
        <taxon>Crustacea</taxon>
        <taxon>Oligostraca</taxon>
        <taxon>Ostracoda</taxon>
        <taxon>Podocopa</taxon>
        <taxon>Podocopida</taxon>
        <taxon>Cypridocopina</taxon>
        <taxon>Cypridoidea</taxon>
        <taxon>Cyprididae</taxon>
        <taxon>Notodromas</taxon>
    </lineage>
</organism>
<dbReference type="Pfam" id="PF10262">
    <property type="entry name" value="Rdx"/>
    <property type="match status" value="1"/>
</dbReference>
<feature type="compositionally biased region" description="Basic and acidic residues" evidence="2">
    <location>
        <begin position="65"/>
        <end position="75"/>
    </location>
</feature>
<name>A0A7R9BG10_9CRUS</name>
<dbReference type="EMBL" id="CAJPEX010000118">
    <property type="protein sequence ID" value="CAG0913470.1"/>
    <property type="molecule type" value="Genomic_DNA"/>
</dbReference>
<proteinExistence type="predicted"/>
<feature type="region of interest" description="Disordered" evidence="2">
    <location>
        <begin position="205"/>
        <end position="271"/>
    </location>
</feature>
<keyword evidence="1" id="KW-0676">Redox-active center</keyword>
<reference evidence="3" key="1">
    <citation type="submission" date="2020-11" db="EMBL/GenBank/DDBJ databases">
        <authorList>
            <person name="Tran Van P."/>
        </authorList>
    </citation>
    <scope>NUCLEOTIDE SEQUENCE</scope>
</reference>
<keyword evidence="4" id="KW-1185">Reference proteome</keyword>
<dbReference type="Gene3D" id="3.40.30.10">
    <property type="entry name" value="Glutaredoxin"/>
    <property type="match status" value="1"/>
</dbReference>
<dbReference type="AlphaFoldDB" id="A0A7R9BG10"/>
<gene>
    <name evidence="3" type="ORF">NMOB1V02_LOCUS1211</name>
</gene>
<sequence>MTNLYDDVVEEVKRSIPDAKFLRLPGIRGIMEVTIDGDNVYHTIRNGNATEEEIARMIVEDIKKRVKHRENERKTPRSQGTGRDRSPPSREKNKRGDNGTNSCVMTTTTGWFLGVPGDIILGFPHPMKCCSTRNAPRMNRMSAFPQIRFRVTTKDEVTIIIPPSSSTLGSFEVTVNGNLMHSKLDTGQFPDEQEIADKVLEEHMRNTESSIPANDEPKKKRTWKSKSPSGCVGDPTNFGKREDEAQQGLSTSAARKTRGKNPTPLGISNTCTDSGVGEGFIHEQESASDHKSLRMNTYTCSVVTLRLKAGTYSQHIKFVGFCSQAEHVR</sequence>
<evidence type="ECO:0000313" key="3">
    <source>
        <dbReference type="EMBL" id="CAD7273318.1"/>
    </source>
</evidence>
<dbReference type="InterPro" id="IPR011893">
    <property type="entry name" value="Selenoprotein_Rdx-typ"/>
</dbReference>
<dbReference type="OrthoDB" id="5962009at2759"/>
<dbReference type="Proteomes" id="UP000678499">
    <property type="component" value="Unassembled WGS sequence"/>
</dbReference>
<feature type="region of interest" description="Disordered" evidence="2">
    <location>
        <begin position="65"/>
        <end position="102"/>
    </location>
</feature>
<dbReference type="SUPFAM" id="SSF52833">
    <property type="entry name" value="Thioredoxin-like"/>
    <property type="match status" value="1"/>
</dbReference>
<feature type="compositionally biased region" description="Basic and acidic residues" evidence="2">
    <location>
        <begin position="82"/>
        <end position="97"/>
    </location>
</feature>
<evidence type="ECO:0000313" key="4">
    <source>
        <dbReference type="Proteomes" id="UP000678499"/>
    </source>
</evidence>
<dbReference type="NCBIfam" id="TIGR02174">
    <property type="entry name" value="CXXU_selWTH"/>
    <property type="match status" value="1"/>
</dbReference>
<accession>A0A7R9BG10</accession>